<dbReference type="Proteomes" id="UP000249393">
    <property type="component" value="Unassembled WGS sequence"/>
</dbReference>
<sequence>MAKRIRDEQTLDLFEHKHLFPVETPRELGSALDFNSTLSRAMSRALDEAREHGRDRYDVAARMSEILGQEVSKGMLDAYTSTARDTHTISAVRFKAFVRATGCLWLWKVYLDGEGLTLLMGEEALHAQASLAEKRAKALLDEARQLRARAPLEISRGGRR</sequence>
<dbReference type="EMBL" id="QFQZ01000144">
    <property type="protein sequence ID" value="PZR30320.1"/>
    <property type="molecule type" value="Genomic_DNA"/>
</dbReference>
<accession>A0A2W5UR65</accession>
<name>A0A2W5UR65_9CAUL</name>
<evidence type="ECO:0000313" key="1">
    <source>
        <dbReference type="EMBL" id="PZR30320.1"/>
    </source>
</evidence>
<protein>
    <submittedName>
        <fullName evidence="1">Uncharacterized protein</fullName>
    </submittedName>
</protein>
<organism evidence="1 2">
    <name type="scientific">Caulobacter segnis</name>
    <dbReference type="NCBI Taxonomy" id="88688"/>
    <lineage>
        <taxon>Bacteria</taxon>
        <taxon>Pseudomonadati</taxon>
        <taxon>Pseudomonadota</taxon>
        <taxon>Alphaproteobacteria</taxon>
        <taxon>Caulobacterales</taxon>
        <taxon>Caulobacteraceae</taxon>
        <taxon>Caulobacter</taxon>
    </lineage>
</organism>
<gene>
    <name evidence="1" type="ORF">DI526_22790</name>
</gene>
<reference evidence="1 2" key="1">
    <citation type="submission" date="2017-08" db="EMBL/GenBank/DDBJ databases">
        <title>Infants hospitalized years apart are colonized by the same room-sourced microbial strains.</title>
        <authorList>
            <person name="Brooks B."/>
            <person name="Olm M.R."/>
            <person name="Firek B.A."/>
            <person name="Baker R."/>
            <person name="Thomas B.C."/>
            <person name="Morowitz M.J."/>
            <person name="Banfield J.F."/>
        </authorList>
    </citation>
    <scope>NUCLEOTIDE SEQUENCE [LARGE SCALE GENOMIC DNA]</scope>
    <source>
        <strain evidence="1">S2_003_000_R2_4</strain>
    </source>
</reference>
<dbReference type="AlphaFoldDB" id="A0A2W5UR65"/>
<dbReference type="RefSeq" id="WP_304283338.1">
    <property type="nucleotide sequence ID" value="NZ_QFQZ01000144.1"/>
</dbReference>
<evidence type="ECO:0000313" key="2">
    <source>
        <dbReference type="Proteomes" id="UP000249393"/>
    </source>
</evidence>
<comment type="caution">
    <text evidence="1">The sequence shown here is derived from an EMBL/GenBank/DDBJ whole genome shotgun (WGS) entry which is preliminary data.</text>
</comment>
<proteinExistence type="predicted"/>